<protein>
    <submittedName>
        <fullName evidence="3">Uncharacterized protein</fullName>
    </submittedName>
</protein>
<accession>R7Z286</accession>
<evidence type="ECO:0000256" key="2">
    <source>
        <dbReference type="SAM" id="MobiDB-lite"/>
    </source>
</evidence>
<dbReference type="Proteomes" id="UP000016924">
    <property type="component" value="Unassembled WGS sequence"/>
</dbReference>
<dbReference type="OrthoDB" id="10536756at2759"/>
<name>R7Z286_CONA1</name>
<reference evidence="4" key="1">
    <citation type="submission" date="2012-06" db="EMBL/GenBank/DDBJ databases">
        <title>The genome sequence of Coniosporium apollinis CBS 100218.</title>
        <authorList>
            <consortium name="The Broad Institute Genome Sequencing Platform"/>
            <person name="Cuomo C."/>
            <person name="Gorbushina A."/>
            <person name="Noack S."/>
            <person name="Walker B."/>
            <person name="Young S.K."/>
            <person name="Zeng Q."/>
            <person name="Gargeya S."/>
            <person name="Fitzgerald M."/>
            <person name="Haas B."/>
            <person name="Abouelleil A."/>
            <person name="Alvarado L."/>
            <person name="Arachchi H.M."/>
            <person name="Berlin A.M."/>
            <person name="Chapman S.B."/>
            <person name="Goldberg J."/>
            <person name="Griggs A."/>
            <person name="Gujja S."/>
            <person name="Hansen M."/>
            <person name="Howarth C."/>
            <person name="Imamovic A."/>
            <person name="Larimer J."/>
            <person name="McCowan C."/>
            <person name="Montmayeur A."/>
            <person name="Murphy C."/>
            <person name="Neiman D."/>
            <person name="Pearson M."/>
            <person name="Priest M."/>
            <person name="Roberts A."/>
            <person name="Saif S."/>
            <person name="Shea T."/>
            <person name="Sisk P."/>
            <person name="Sykes S."/>
            <person name="Wortman J."/>
            <person name="Nusbaum C."/>
            <person name="Birren B."/>
        </authorList>
    </citation>
    <scope>NUCLEOTIDE SEQUENCE [LARGE SCALE GENOMIC DNA]</scope>
    <source>
        <strain evidence="4">CBS 100218</strain>
    </source>
</reference>
<dbReference type="RefSeq" id="XP_007783441.1">
    <property type="nucleotide sequence ID" value="XM_007785251.1"/>
</dbReference>
<evidence type="ECO:0000313" key="3">
    <source>
        <dbReference type="EMBL" id="EON68124.1"/>
    </source>
</evidence>
<dbReference type="AlphaFoldDB" id="R7Z286"/>
<feature type="coiled-coil region" evidence="1">
    <location>
        <begin position="160"/>
        <end position="220"/>
    </location>
</feature>
<dbReference type="GeneID" id="19904583"/>
<evidence type="ECO:0000256" key="1">
    <source>
        <dbReference type="SAM" id="Coils"/>
    </source>
</evidence>
<dbReference type="EMBL" id="JH767593">
    <property type="protein sequence ID" value="EON68124.1"/>
    <property type="molecule type" value="Genomic_DNA"/>
</dbReference>
<proteinExistence type="predicted"/>
<sequence length="250" mass="28015">MQPDPDPRNWSRSMLDQLCHLSKLTYCNLPRAQELLRAEFNRRREGGVAGAVRYKNVTQLIASDILRAVVALELGDNDESYEERDATPEVPHVPTTRARAAAMNTDVQAATGGSATASKAHPTIATPAETGNMPRKQPIQHGPEPLTSANLMAHDGTVTFSNEDQEIMDLEDELARRKTEKAECRVEEAERKVEVAKRRLEEAELKLAHARQRYGRKRARTLAATEVVDLGSEPDDEHRMDVGRNVRIRY</sequence>
<keyword evidence="4" id="KW-1185">Reference proteome</keyword>
<gene>
    <name evidence="3" type="ORF">W97_07272</name>
</gene>
<organism evidence="3 4">
    <name type="scientific">Coniosporium apollinis (strain CBS 100218)</name>
    <name type="common">Rock-inhabiting black yeast</name>
    <dbReference type="NCBI Taxonomy" id="1168221"/>
    <lineage>
        <taxon>Eukaryota</taxon>
        <taxon>Fungi</taxon>
        <taxon>Dikarya</taxon>
        <taxon>Ascomycota</taxon>
        <taxon>Pezizomycotina</taxon>
        <taxon>Dothideomycetes</taxon>
        <taxon>Dothideomycetes incertae sedis</taxon>
        <taxon>Coniosporium</taxon>
    </lineage>
</organism>
<feature type="region of interest" description="Disordered" evidence="2">
    <location>
        <begin position="112"/>
        <end position="147"/>
    </location>
</feature>
<evidence type="ECO:0000313" key="4">
    <source>
        <dbReference type="Proteomes" id="UP000016924"/>
    </source>
</evidence>
<dbReference type="HOGENOM" id="CLU_1111329_0_0_1"/>
<keyword evidence="1" id="KW-0175">Coiled coil</keyword>